<comment type="caution">
    <text evidence="5">The sequence shown here is derived from an EMBL/GenBank/DDBJ whole genome shotgun (WGS) entry which is preliminary data.</text>
</comment>
<evidence type="ECO:0000313" key="5">
    <source>
        <dbReference type="EMBL" id="MST99326.1"/>
    </source>
</evidence>
<reference evidence="5 6" key="1">
    <citation type="submission" date="2019-08" db="EMBL/GenBank/DDBJ databases">
        <title>In-depth cultivation of the pig gut microbiome towards novel bacterial diversity and tailored functional studies.</title>
        <authorList>
            <person name="Wylensek D."/>
            <person name="Hitch T.C.A."/>
            <person name="Clavel T."/>
        </authorList>
    </citation>
    <scope>NUCLEOTIDE SEQUENCE [LARGE SCALE GENOMIC DNA]</scope>
    <source>
        <strain evidence="5 6">BBE-744-WT-12</strain>
    </source>
</reference>
<dbReference type="GO" id="GO:0003700">
    <property type="term" value="F:DNA-binding transcription factor activity"/>
    <property type="evidence" value="ECO:0007669"/>
    <property type="project" value="InterPro"/>
</dbReference>
<sequence>MDGSDFYRRLEEWLASPPPLTVVAETERSALRAEFNPHVHAGWELKLLGSGELHLVPPGVAHEATGICPLSLEAGAGGMTLLFEGRFLFLNRPAGPRNNFLPELFALLARIPAEEERLRGQLLRAAFEAVRTLARSFESVPDAPEDRYTLALDYLKRNYYKRELGVEDLAAFIGVTPQYLNRLFRRNGGSGIRRQLIAIRLEKARELLESGNYLVSDAARLTGWSCPFYFCNSFKRYYGVPPVSVRG</sequence>
<evidence type="ECO:0000259" key="4">
    <source>
        <dbReference type="PROSITE" id="PS01124"/>
    </source>
</evidence>
<dbReference type="PROSITE" id="PS01124">
    <property type="entry name" value="HTH_ARAC_FAMILY_2"/>
    <property type="match status" value="1"/>
</dbReference>
<evidence type="ECO:0000256" key="2">
    <source>
        <dbReference type="ARBA" id="ARBA00023125"/>
    </source>
</evidence>
<gene>
    <name evidence="5" type="ORF">FYJ85_20070</name>
</gene>
<name>A0A844G7I0_9BACT</name>
<evidence type="ECO:0000256" key="1">
    <source>
        <dbReference type="ARBA" id="ARBA00023015"/>
    </source>
</evidence>
<accession>A0A844G7I0</accession>
<dbReference type="InterPro" id="IPR009057">
    <property type="entry name" value="Homeodomain-like_sf"/>
</dbReference>
<evidence type="ECO:0000256" key="3">
    <source>
        <dbReference type="ARBA" id="ARBA00023163"/>
    </source>
</evidence>
<dbReference type="Proteomes" id="UP000435649">
    <property type="component" value="Unassembled WGS sequence"/>
</dbReference>
<dbReference type="GO" id="GO:0043565">
    <property type="term" value="F:sequence-specific DNA binding"/>
    <property type="evidence" value="ECO:0007669"/>
    <property type="project" value="InterPro"/>
</dbReference>
<dbReference type="PANTHER" id="PTHR43280:SF10">
    <property type="entry name" value="REGULATORY PROTEIN POCR"/>
    <property type="match status" value="1"/>
</dbReference>
<evidence type="ECO:0000313" key="6">
    <source>
        <dbReference type="Proteomes" id="UP000435649"/>
    </source>
</evidence>
<dbReference type="Gene3D" id="1.10.10.60">
    <property type="entry name" value="Homeodomain-like"/>
    <property type="match status" value="1"/>
</dbReference>
<protein>
    <submittedName>
        <fullName evidence="5">Helix-turn-helix transcriptional regulator</fullName>
    </submittedName>
</protein>
<feature type="domain" description="HTH araC/xylS-type" evidence="4">
    <location>
        <begin position="149"/>
        <end position="247"/>
    </location>
</feature>
<dbReference type="PANTHER" id="PTHR43280">
    <property type="entry name" value="ARAC-FAMILY TRANSCRIPTIONAL REGULATOR"/>
    <property type="match status" value="1"/>
</dbReference>
<dbReference type="AlphaFoldDB" id="A0A844G7I0"/>
<dbReference type="SUPFAM" id="SSF46689">
    <property type="entry name" value="Homeodomain-like"/>
    <property type="match status" value="1"/>
</dbReference>
<keyword evidence="2" id="KW-0238">DNA-binding</keyword>
<keyword evidence="1" id="KW-0805">Transcription regulation</keyword>
<dbReference type="SMART" id="SM00342">
    <property type="entry name" value="HTH_ARAC"/>
    <property type="match status" value="1"/>
</dbReference>
<dbReference type="RefSeq" id="WP_154420523.1">
    <property type="nucleotide sequence ID" value="NZ_VUNS01000034.1"/>
</dbReference>
<proteinExistence type="predicted"/>
<keyword evidence="3" id="KW-0804">Transcription</keyword>
<dbReference type="InterPro" id="IPR018060">
    <property type="entry name" value="HTH_AraC"/>
</dbReference>
<keyword evidence="6" id="KW-1185">Reference proteome</keyword>
<dbReference type="Pfam" id="PF12833">
    <property type="entry name" value="HTH_18"/>
    <property type="match status" value="1"/>
</dbReference>
<organism evidence="5 6">
    <name type="scientific">Victivallis lenta</name>
    <dbReference type="NCBI Taxonomy" id="2606640"/>
    <lineage>
        <taxon>Bacteria</taxon>
        <taxon>Pseudomonadati</taxon>
        <taxon>Lentisphaerota</taxon>
        <taxon>Lentisphaeria</taxon>
        <taxon>Victivallales</taxon>
        <taxon>Victivallaceae</taxon>
        <taxon>Victivallis</taxon>
    </lineage>
</organism>
<dbReference type="EMBL" id="VUNS01000034">
    <property type="protein sequence ID" value="MST99326.1"/>
    <property type="molecule type" value="Genomic_DNA"/>
</dbReference>